<evidence type="ECO:0000256" key="3">
    <source>
        <dbReference type="ARBA" id="ARBA00022676"/>
    </source>
</evidence>
<dbReference type="GO" id="GO:0071555">
    <property type="term" value="P:cell wall organization"/>
    <property type="evidence" value="ECO:0007669"/>
    <property type="project" value="UniProtKB-KW"/>
</dbReference>
<evidence type="ECO:0000313" key="12">
    <source>
        <dbReference type="EMBL" id="EPD97476.1"/>
    </source>
</evidence>
<keyword evidence="4 11" id="KW-0808">Transferase</keyword>
<dbReference type="UniPathway" id="UPA00219"/>
<keyword evidence="8 11" id="KW-1133">Transmembrane helix</keyword>
<keyword evidence="11" id="KW-0997">Cell inner membrane</keyword>
<dbReference type="InterPro" id="IPR011923">
    <property type="entry name" value="RodA/MrdB"/>
</dbReference>
<dbReference type="PROSITE" id="PS00428">
    <property type="entry name" value="FTSW_RODA_SPOVE"/>
    <property type="match status" value="1"/>
</dbReference>
<evidence type="ECO:0000256" key="2">
    <source>
        <dbReference type="ARBA" id="ARBA00022475"/>
    </source>
</evidence>
<proteinExistence type="inferred from homology"/>
<comment type="catalytic activity">
    <reaction evidence="11">
        <text>[GlcNAc-(1-&gt;4)-Mur2Ac(oyl-L-Ala-gamma-D-Glu-L-Lys-D-Ala-D-Ala)](n)-di-trans,octa-cis-undecaprenyl diphosphate + beta-D-GlcNAc-(1-&gt;4)-Mur2Ac(oyl-L-Ala-gamma-D-Glu-L-Lys-D-Ala-D-Ala)-di-trans,octa-cis-undecaprenyl diphosphate = [GlcNAc-(1-&gt;4)-Mur2Ac(oyl-L-Ala-gamma-D-Glu-L-Lys-D-Ala-D-Ala)](n+1)-di-trans,octa-cis-undecaprenyl diphosphate + di-trans,octa-cis-undecaprenyl diphosphate + H(+)</text>
        <dbReference type="Rhea" id="RHEA:23708"/>
        <dbReference type="Rhea" id="RHEA-COMP:9602"/>
        <dbReference type="Rhea" id="RHEA-COMP:9603"/>
        <dbReference type="ChEBI" id="CHEBI:15378"/>
        <dbReference type="ChEBI" id="CHEBI:58405"/>
        <dbReference type="ChEBI" id="CHEBI:60033"/>
        <dbReference type="ChEBI" id="CHEBI:78435"/>
        <dbReference type="EC" id="2.4.99.28"/>
    </reaction>
</comment>
<dbReference type="STRING" id="1203554.HMPREF1476_02312"/>
<dbReference type="AlphaFoldDB" id="S3BAD0"/>
<accession>S3BAD0</accession>
<comment type="subcellular location">
    <subcellularLocation>
        <location evidence="11">Cell inner membrane</location>
        <topology evidence="11">Multi-pass membrane protein</topology>
    </subcellularLocation>
    <subcellularLocation>
        <location evidence="1">Membrane</location>
        <topology evidence="1">Multi-pass membrane protein</topology>
    </subcellularLocation>
</comment>
<dbReference type="GO" id="GO:0051301">
    <property type="term" value="P:cell division"/>
    <property type="evidence" value="ECO:0007669"/>
    <property type="project" value="InterPro"/>
</dbReference>
<keyword evidence="2 11" id="KW-1003">Cell membrane</keyword>
<evidence type="ECO:0000256" key="1">
    <source>
        <dbReference type="ARBA" id="ARBA00004141"/>
    </source>
</evidence>
<dbReference type="Pfam" id="PF01098">
    <property type="entry name" value="FTSW_RODA_SPOVE"/>
    <property type="match status" value="1"/>
</dbReference>
<dbReference type="RefSeq" id="WP_016475296.1">
    <property type="nucleotide sequence ID" value="NZ_KE150482.1"/>
</dbReference>
<dbReference type="HOGENOM" id="CLU_029243_2_2_4"/>
<dbReference type="PANTHER" id="PTHR30474:SF1">
    <property type="entry name" value="PEPTIDOGLYCAN GLYCOSYLTRANSFERASE MRDB"/>
    <property type="match status" value="1"/>
</dbReference>
<dbReference type="Proteomes" id="UP000014400">
    <property type="component" value="Unassembled WGS sequence"/>
</dbReference>
<dbReference type="PANTHER" id="PTHR30474">
    <property type="entry name" value="CELL CYCLE PROTEIN"/>
    <property type="match status" value="1"/>
</dbReference>
<feature type="transmembrane region" description="Helical" evidence="11">
    <location>
        <begin position="276"/>
        <end position="297"/>
    </location>
</feature>
<evidence type="ECO:0000256" key="8">
    <source>
        <dbReference type="ARBA" id="ARBA00022989"/>
    </source>
</evidence>
<dbReference type="InterPro" id="IPR001182">
    <property type="entry name" value="FtsW/RodA"/>
</dbReference>
<dbReference type="GeneID" id="64062320"/>
<feature type="transmembrane region" description="Helical" evidence="11">
    <location>
        <begin position="188"/>
        <end position="207"/>
    </location>
</feature>
<keyword evidence="5 11" id="KW-0812">Transmembrane</keyword>
<evidence type="ECO:0000256" key="7">
    <source>
        <dbReference type="ARBA" id="ARBA00022984"/>
    </source>
</evidence>
<sequence length="369" mass="40494">MMEVKRLLGLATQWLLARVLRYDLMLLTIVMCLITVGFITLFSAGYSFPWRIEDQMRNIIVALTAMFIVSFVPIRWVRKVSVAAFAAGCLLLLATELVGVTVKGATRWLDIGVRIQPSEIMKLAVPMMLAWYYWKRAEQTVWWDHLLALAILSVPVAFILKQPDLGTAILVSIAGLAVIFFAGINAKLVTACCAIGIALMPLLWTMLHDYQRERILTLIDPTLDPLGKGFHTLQALIAIGSGGLSGKGWMEGTQAHLDFIPERTSDFIFAVFGEEFGFVGGVLLLILYLSLIARSFYIAAHARSRYARLLAAAIGVIFFTYSFVNIGMVSGILPVVGVPLPFMSYGGTALLILGICTGILLSISVDAKD</sequence>
<dbReference type="GO" id="GO:0008360">
    <property type="term" value="P:regulation of cell shape"/>
    <property type="evidence" value="ECO:0007669"/>
    <property type="project" value="UniProtKB-KW"/>
</dbReference>
<keyword evidence="9 11" id="KW-0472">Membrane</keyword>
<comment type="caution">
    <text evidence="12">The sequence shown here is derived from an EMBL/GenBank/DDBJ whole genome shotgun (WGS) entry which is preliminary data.</text>
</comment>
<feature type="transmembrane region" description="Helical" evidence="11">
    <location>
        <begin position="24"/>
        <end position="46"/>
    </location>
</feature>
<dbReference type="PATRIC" id="fig|1203554.3.peg.2395"/>
<name>S3BAD0_9BURK</name>
<feature type="transmembrane region" description="Helical" evidence="11">
    <location>
        <begin position="58"/>
        <end position="76"/>
    </location>
</feature>
<dbReference type="NCBIfam" id="TIGR02210">
    <property type="entry name" value="rodA_shape"/>
    <property type="match status" value="1"/>
</dbReference>
<evidence type="ECO:0000256" key="6">
    <source>
        <dbReference type="ARBA" id="ARBA00022960"/>
    </source>
</evidence>
<evidence type="ECO:0000256" key="11">
    <source>
        <dbReference type="HAMAP-Rule" id="MF_02079"/>
    </source>
</evidence>
<dbReference type="HAMAP" id="MF_02079">
    <property type="entry name" value="PGT_RodA"/>
    <property type="match status" value="1"/>
</dbReference>
<comment type="similarity">
    <text evidence="11">Belongs to the SEDS family. MrdB/RodA subfamily.</text>
</comment>
<dbReference type="EMBL" id="ATCF01000038">
    <property type="protein sequence ID" value="EPD97476.1"/>
    <property type="molecule type" value="Genomic_DNA"/>
</dbReference>
<keyword evidence="13" id="KW-1185">Reference proteome</keyword>
<dbReference type="GO" id="GO:0005886">
    <property type="term" value="C:plasma membrane"/>
    <property type="evidence" value="ECO:0007669"/>
    <property type="project" value="UniProtKB-SubCell"/>
</dbReference>
<reference evidence="12 13" key="1">
    <citation type="submission" date="2013-04" db="EMBL/GenBank/DDBJ databases">
        <title>The Genome Sequence of Sutterella wadsworthensis HGA0223.</title>
        <authorList>
            <consortium name="The Broad Institute Genomics Platform"/>
            <person name="Earl A."/>
            <person name="Ward D."/>
            <person name="Feldgarden M."/>
            <person name="Gevers D."/>
            <person name="Schmidt T.M."/>
            <person name="Dover J."/>
            <person name="Dai D."/>
            <person name="Walker B."/>
            <person name="Young S."/>
            <person name="Zeng Q."/>
            <person name="Gargeya S."/>
            <person name="Fitzgerald M."/>
            <person name="Haas B."/>
            <person name="Abouelleil A."/>
            <person name="Allen A.W."/>
            <person name="Alvarado L."/>
            <person name="Arachchi H.M."/>
            <person name="Berlin A.M."/>
            <person name="Chapman S.B."/>
            <person name="Gainer-Dewar J."/>
            <person name="Goldberg J."/>
            <person name="Griggs A."/>
            <person name="Gujja S."/>
            <person name="Hansen M."/>
            <person name="Howarth C."/>
            <person name="Imamovic A."/>
            <person name="Ireland A."/>
            <person name="Larimer J."/>
            <person name="McCowan C."/>
            <person name="Murphy C."/>
            <person name="Pearson M."/>
            <person name="Poon T.W."/>
            <person name="Priest M."/>
            <person name="Roberts A."/>
            <person name="Saif S."/>
            <person name="Shea T."/>
            <person name="Sisk P."/>
            <person name="Sykes S."/>
            <person name="Wortman J."/>
            <person name="Nusbaum C."/>
            <person name="Birren B."/>
        </authorList>
    </citation>
    <scope>NUCLEOTIDE SEQUENCE [LARGE SCALE GENOMIC DNA]</scope>
    <source>
        <strain evidence="12 13">HGA0223</strain>
    </source>
</reference>
<comment type="pathway">
    <text evidence="11">Cell wall biogenesis; peptidoglycan biosynthesis.</text>
</comment>
<dbReference type="InterPro" id="IPR018365">
    <property type="entry name" value="Cell_cycle_FtsW-rel_CS"/>
</dbReference>
<evidence type="ECO:0000256" key="5">
    <source>
        <dbReference type="ARBA" id="ARBA00022692"/>
    </source>
</evidence>
<evidence type="ECO:0000256" key="10">
    <source>
        <dbReference type="ARBA" id="ARBA00023316"/>
    </source>
</evidence>
<feature type="transmembrane region" description="Helical" evidence="11">
    <location>
        <begin position="165"/>
        <end position="183"/>
    </location>
</feature>
<feature type="transmembrane region" description="Helical" evidence="11">
    <location>
        <begin position="309"/>
        <end position="336"/>
    </location>
</feature>
<keyword evidence="10 11" id="KW-0961">Cell wall biogenesis/degradation</keyword>
<gene>
    <name evidence="11" type="primary">mrdB</name>
    <name evidence="11" type="synonym">rodA</name>
    <name evidence="12" type="ORF">HMPREF1476_02312</name>
</gene>
<dbReference type="GO" id="GO:0015648">
    <property type="term" value="F:lipid-linked peptidoglycan transporter activity"/>
    <property type="evidence" value="ECO:0007669"/>
    <property type="project" value="TreeGrafter"/>
</dbReference>
<dbReference type="GO" id="GO:0009252">
    <property type="term" value="P:peptidoglycan biosynthetic process"/>
    <property type="evidence" value="ECO:0007669"/>
    <property type="project" value="UniProtKB-UniRule"/>
</dbReference>
<protein>
    <recommendedName>
        <fullName evidence="11">Peptidoglycan glycosyltransferase MrdB</fullName>
        <shortName evidence="11">PGT</shortName>
        <ecNumber evidence="11">2.4.99.28</ecNumber>
    </recommendedName>
    <alternativeName>
        <fullName evidence="11">Cell elongation protein RodA</fullName>
    </alternativeName>
    <alternativeName>
        <fullName evidence="11">Cell wall polymerase</fullName>
    </alternativeName>
    <alternativeName>
        <fullName evidence="11">Peptidoglycan polymerase</fullName>
        <shortName evidence="11">PG polymerase</shortName>
    </alternativeName>
</protein>
<keyword evidence="6 11" id="KW-0133">Cell shape</keyword>
<evidence type="ECO:0000313" key="13">
    <source>
        <dbReference type="Proteomes" id="UP000014400"/>
    </source>
</evidence>
<evidence type="ECO:0000256" key="4">
    <source>
        <dbReference type="ARBA" id="ARBA00022679"/>
    </source>
</evidence>
<keyword evidence="7 11" id="KW-0573">Peptidoglycan synthesis</keyword>
<dbReference type="EC" id="2.4.99.28" evidence="11"/>
<dbReference type="GO" id="GO:0032153">
    <property type="term" value="C:cell division site"/>
    <property type="evidence" value="ECO:0007669"/>
    <property type="project" value="TreeGrafter"/>
</dbReference>
<evidence type="ECO:0000256" key="9">
    <source>
        <dbReference type="ARBA" id="ARBA00023136"/>
    </source>
</evidence>
<dbReference type="GO" id="GO:0008955">
    <property type="term" value="F:peptidoglycan glycosyltransferase activity"/>
    <property type="evidence" value="ECO:0007669"/>
    <property type="project" value="UniProtKB-UniRule"/>
</dbReference>
<comment type="function">
    <text evidence="11">Peptidoglycan polymerase that is essential for cell wall elongation.</text>
</comment>
<feature type="transmembrane region" description="Helical" evidence="11">
    <location>
        <begin position="141"/>
        <end position="159"/>
    </location>
</feature>
<feature type="transmembrane region" description="Helical" evidence="11">
    <location>
        <begin position="342"/>
        <end position="363"/>
    </location>
</feature>
<keyword evidence="3 11" id="KW-0328">Glycosyltransferase</keyword>
<dbReference type="eggNOG" id="COG0772">
    <property type="taxonomic scope" value="Bacteria"/>
</dbReference>
<feature type="transmembrane region" description="Helical" evidence="11">
    <location>
        <begin position="82"/>
        <end position="102"/>
    </location>
</feature>
<organism evidence="12 13">
    <name type="scientific">Sutterella wadsworthensis HGA0223</name>
    <dbReference type="NCBI Taxonomy" id="1203554"/>
    <lineage>
        <taxon>Bacteria</taxon>
        <taxon>Pseudomonadati</taxon>
        <taxon>Pseudomonadota</taxon>
        <taxon>Betaproteobacteria</taxon>
        <taxon>Burkholderiales</taxon>
        <taxon>Sutterellaceae</taxon>
        <taxon>Sutterella</taxon>
    </lineage>
</organism>